<dbReference type="InterPro" id="IPR018527">
    <property type="entry name" value="Rubredoxin_Fe_BS"/>
</dbReference>
<dbReference type="PROSITE" id="PS00202">
    <property type="entry name" value="RUBREDOXIN"/>
    <property type="match status" value="1"/>
</dbReference>
<dbReference type="Pfam" id="PF00301">
    <property type="entry name" value="Rubredoxin"/>
    <property type="match status" value="1"/>
</dbReference>
<dbReference type="Gene3D" id="2.20.28.10">
    <property type="match status" value="1"/>
</dbReference>
<dbReference type="InterPro" id="IPR050526">
    <property type="entry name" value="Rubredoxin_ET"/>
</dbReference>
<organism evidence="8 9">
    <name type="scientific">Zoogloea oryzae</name>
    <dbReference type="NCBI Taxonomy" id="310767"/>
    <lineage>
        <taxon>Bacteria</taxon>
        <taxon>Pseudomonadati</taxon>
        <taxon>Pseudomonadota</taxon>
        <taxon>Betaproteobacteria</taxon>
        <taxon>Rhodocyclales</taxon>
        <taxon>Zoogloeaceae</taxon>
        <taxon>Zoogloea</taxon>
    </lineage>
</organism>
<dbReference type="RefSeq" id="WP_284189058.1">
    <property type="nucleotide sequence ID" value="NZ_BSPX01000063.1"/>
</dbReference>
<dbReference type="InterPro" id="IPR024934">
    <property type="entry name" value="Rubredoxin-like_dom"/>
</dbReference>
<keyword evidence="4 6" id="KW-0249">Electron transport</keyword>
<dbReference type="PANTHER" id="PTHR47627">
    <property type="entry name" value="RUBREDOXIN"/>
    <property type="match status" value="1"/>
</dbReference>
<dbReference type="PANTHER" id="PTHR47627:SF1">
    <property type="entry name" value="RUBREDOXIN-1-RELATED"/>
    <property type="match status" value="1"/>
</dbReference>
<dbReference type="EMBL" id="BSPX01000063">
    <property type="protein sequence ID" value="GLT23884.1"/>
    <property type="molecule type" value="Genomic_DNA"/>
</dbReference>
<evidence type="ECO:0000256" key="1">
    <source>
        <dbReference type="ARBA" id="ARBA00001965"/>
    </source>
</evidence>
<evidence type="ECO:0000313" key="8">
    <source>
        <dbReference type="EMBL" id="GLT23884.1"/>
    </source>
</evidence>
<evidence type="ECO:0000256" key="6">
    <source>
        <dbReference type="RuleBase" id="RU003820"/>
    </source>
</evidence>
<evidence type="ECO:0000256" key="2">
    <source>
        <dbReference type="ARBA" id="ARBA00022448"/>
    </source>
</evidence>
<gene>
    <name evidence="8" type="primary">hupI</name>
    <name evidence="8" type="ORF">GCM10007933_33550</name>
</gene>
<dbReference type="InterPro" id="IPR024935">
    <property type="entry name" value="Rubredoxin_dom"/>
</dbReference>
<dbReference type="Proteomes" id="UP001157167">
    <property type="component" value="Unassembled WGS sequence"/>
</dbReference>
<reference evidence="9" key="1">
    <citation type="journal article" date="2019" name="Int. J. Syst. Evol. Microbiol.">
        <title>The Global Catalogue of Microorganisms (GCM) 10K type strain sequencing project: providing services to taxonomists for standard genome sequencing and annotation.</title>
        <authorList>
            <consortium name="The Broad Institute Genomics Platform"/>
            <consortium name="The Broad Institute Genome Sequencing Center for Infectious Disease"/>
            <person name="Wu L."/>
            <person name="Ma J."/>
        </authorList>
    </citation>
    <scope>NUCLEOTIDE SEQUENCE [LARGE SCALE GENOMIC DNA]</scope>
    <source>
        <strain evidence="9">NBRC 102407</strain>
    </source>
</reference>
<evidence type="ECO:0000313" key="9">
    <source>
        <dbReference type="Proteomes" id="UP001157167"/>
    </source>
</evidence>
<protein>
    <recommendedName>
        <fullName evidence="6">Rubredoxin</fullName>
    </recommendedName>
</protein>
<dbReference type="PRINTS" id="PR00163">
    <property type="entry name" value="RUBREDOXIN"/>
</dbReference>
<keyword evidence="3 6" id="KW-0479">Metal-binding</keyword>
<evidence type="ECO:0000259" key="7">
    <source>
        <dbReference type="PROSITE" id="PS50903"/>
    </source>
</evidence>
<proteinExistence type="inferred from homology"/>
<comment type="cofactor">
    <cofactor evidence="1 6">
        <name>Fe(3+)</name>
        <dbReference type="ChEBI" id="CHEBI:29034"/>
    </cofactor>
</comment>
<sequence>MFEGSFLGDGEKLADDDRLECGICWQVYDPATGDAHWGIPAGTPFAQLPEHWRCPNCDAPRHKFMVLKD</sequence>
<keyword evidence="5 6" id="KW-0408">Iron</keyword>
<comment type="caution">
    <text evidence="8">The sequence shown here is derived from an EMBL/GenBank/DDBJ whole genome shotgun (WGS) entry which is preliminary data.</text>
</comment>
<dbReference type="PROSITE" id="PS50903">
    <property type="entry name" value="RUBREDOXIN_LIKE"/>
    <property type="match status" value="1"/>
</dbReference>
<evidence type="ECO:0000256" key="3">
    <source>
        <dbReference type="ARBA" id="ARBA00022723"/>
    </source>
</evidence>
<comment type="similarity">
    <text evidence="6">Belongs to the rubredoxin family.</text>
</comment>
<accession>A0ABQ6FFT6</accession>
<keyword evidence="2" id="KW-0813">Transport</keyword>
<dbReference type="SUPFAM" id="SSF57802">
    <property type="entry name" value="Rubredoxin-like"/>
    <property type="match status" value="1"/>
</dbReference>
<keyword evidence="9" id="KW-1185">Reference proteome</keyword>
<name>A0ABQ6FFT6_9RHOO</name>
<dbReference type="CDD" id="cd00730">
    <property type="entry name" value="rubredoxin"/>
    <property type="match status" value="1"/>
</dbReference>
<evidence type="ECO:0000256" key="5">
    <source>
        <dbReference type="ARBA" id="ARBA00023004"/>
    </source>
</evidence>
<feature type="domain" description="Rubredoxin-like" evidence="7">
    <location>
        <begin position="16"/>
        <end position="67"/>
    </location>
</feature>
<evidence type="ECO:0000256" key="4">
    <source>
        <dbReference type="ARBA" id="ARBA00022982"/>
    </source>
</evidence>